<evidence type="ECO:0000313" key="2">
    <source>
        <dbReference type="Proteomes" id="UP000054324"/>
    </source>
</evidence>
<gene>
    <name evidence="1" type="ORF">T265_05425</name>
</gene>
<dbReference type="RefSeq" id="XP_009168696.1">
    <property type="nucleotide sequence ID" value="XM_009170432.1"/>
</dbReference>
<protein>
    <submittedName>
        <fullName evidence="1">Uncharacterized protein</fullName>
    </submittedName>
</protein>
<accession>A0A074ZKG7</accession>
<evidence type="ECO:0000313" key="1">
    <source>
        <dbReference type="EMBL" id="KER27536.1"/>
    </source>
</evidence>
<reference evidence="1 2" key="1">
    <citation type="submission" date="2013-11" db="EMBL/GenBank/DDBJ databases">
        <title>Opisthorchis viverrini - life in the bile duct.</title>
        <authorList>
            <person name="Young N.D."/>
            <person name="Nagarajan N."/>
            <person name="Lin S.J."/>
            <person name="Korhonen P.K."/>
            <person name="Jex A.R."/>
            <person name="Hall R.S."/>
            <person name="Safavi-Hemami H."/>
            <person name="Kaewkong W."/>
            <person name="Bertrand D."/>
            <person name="Gao S."/>
            <person name="Seet Q."/>
            <person name="Wongkham S."/>
            <person name="Teh B.T."/>
            <person name="Wongkham C."/>
            <person name="Intapan P.M."/>
            <person name="Maleewong W."/>
            <person name="Yang X."/>
            <person name="Hu M."/>
            <person name="Wang Z."/>
            <person name="Hofmann A."/>
            <person name="Sternberg P.W."/>
            <person name="Tan P."/>
            <person name="Wang J."/>
            <person name="Gasser R.B."/>
        </authorList>
    </citation>
    <scope>NUCLEOTIDE SEQUENCE [LARGE SCALE GENOMIC DNA]</scope>
</reference>
<organism evidence="1 2">
    <name type="scientific">Opisthorchis viverrini</name>
    <name type="common">Southeast Asian liver fluke</name>
    <dbReference type="NCBI Taxonomy" id="6198"/>
    <lineage>
        <taxon>Eukaryota</taxon>
        <taxon>Metazoa</taxon>
        <taxon>Spiralia</taxon>
        <taxon>Lophotrochozoa</taxon>
        <taxon>Platyhelminthes</taxon>
        <taxon>Trematoda</taxon>
        <taxon>Digenea</taxon>
        <taxon>Opisthorchiida</taxon>
        <taxon>Opisthorchiata</taxon>
        <taxon>Opisthorchiidae</taxon>
        <taxon>Opisthorchis</taxon>
    </lineage>
</organism>
<sequence length="70" mass="7651">MSLYEETLSVRSESIVQLGQCSNTGSSRNITGARICRGVVLYTKNRPINTSTLTLPISCYEQSNHTVTGL</sequence>
<dbReference type="EMBL" id="KL596720">
    <property type="protein sequence ID" value="KER27536.1"/>
    <property type="molecule type" value="Genomic_DNA"/>
</dbReference>
<dbReference type="GeneID" id="20319607"/>
<dbReference type="Proteomes" id="UP000054324">
    <property type="component" value="Unassembled WGS sequence"/>
</dbReference>
<proteinExistence type="predicted"/>
<name>A0A074ZKG7_OPIVI</name>
<dbReference type="KEGG" id="ovi:T265_05425"/>
<keyword evidence="2" id="KW-1185">Reference proteome</keyword>
<dbReference type="AlphaFoldDB" id="A0A074ZKG7"/>
<dbReference type="CTD" id="20319607"/>